<name>K3WCU1_GLOUD</name>
<dbReference type="InterPro" id="IPR032675">
    <property type="entry name" value="LRR_dom_sf"/>
</dbReference>
<dbReference type="SUPFAM" id="SSF52058">
    <property type="entry name" value="L domain-like"/>
    <property type="match status" value="1"/>
</dbReference>
<sequence>MASRTVKLSQTLYALWWVALLFVHLVAATFFGFFAYFYQFILANKFNYLATSLEENSIGMKPETYPTIAFFHGLVALPHGLVILRMLTATLFYRSFAYTIEPLDLKAPMYSLLGLKRREKAEPAKLAAKVLSSDQALITGLRRLAVKIRRSVWVKSLFERTGLFGVDGEYFHLILFCRETFETSLQTNQAYRMSYYLPRDVINRFYVGLIVLNCWSTPLILRLYKRDEAKKRFICLICDCILDLVAAVGIPCAIIATYINDYDMEIQGFPMSFWYEDIWYMHAIHEFQILFVTSWRDLATRAVFSISMIITMSDIKVLLGTRLVSRARENQVVGMELISPEAKVSAQKQKSTEITASASAPTVKDIFSAASPRTASSRVTSMRLESMQNRLRTASLALKNPTYRRRFTQFVHTFVILWGAIVLSLHIHAESMPVLTQCLLQVLIRHCPTFEMPPTLQQFSNLKVLKVYNSSIAEWLVDSALTRTNHPKMKSLFIARVNMSGGVLPPGLLSPDFPPSLADVELSTTNLRELPDDLDTKWPPGGQLMFEYSEFTSIPDVVMRLLPYLLSFCGNPIDAIPVDLLALKSIRYLHIGDNQKLKALPANAILSTSLIQFYIERTQIAFFPSWLDPVVNVTLSQGRRLIRAVGIPYCEYAKPIYNRSLSDADAMAAVQAKTKTPAMLGPGGPSMLMQTSTSTRQVIYGAVKCEEGTEWTFFPLATEDEQSALR</sequence>
<evidence type="ECO:0000256" key="1">
    <source>
        <dbReference type="SAM" id="Phobius"/>
    </source>
</evidence>
<proteinExistence type="predicted"/>
<feature type="transmembrane region" description="Helical" evidence="1">
    <location>
        <begin position="201"/>
        <end position="221"/>
    </location>
</feature>
<protein>
    <submittedName>
        <fullName evidence="2">Uncharacterized protein</fullName>
    </submittedName>
</protein>
<dbReference type="eggNOG" id="ENOG502SH7P">
    <property type="taxonomic scope" value="Eukaryota"/>
</dbReference>
<keyword evidence="3" id="KW-1185">Reference proteome</keyword>
<feature type="transmembrane region" description="Helical" evidence="1">
    <location>
        <begin position="68"/>
        <end position="93"/>
    </location>
</feature>
<dbReference type="OMA" id="LVVSWMD"/>
<dbReference type="Gene3D" id="3.80.10.10">
    <property type="entry name" value="Ribonuclease Inhibitor"/>
    <property type="match status" value="1"/>
</dbReference>
<reference evidence="2" key="3">
    <citation type="submission" date="2015-02" db="UniProtKB">
        <authorList>
            <consortium name="EnsemblProtists"/>
        </authorList>
    </citation>
    <scope>IDENTIFICATION</scope>
    <source>
        <strain evidence="2">DAOM BR144</strain>
    </source>
</reference>
<keyword evidence="1" id="KW-0812">Transmembrane</keyword>
<dbReference type="AlphaFoldDB" id="K3WCU1"/>
<reference evidence="3" key="2">
    <citation type="submission" date="2010-04" db="EMBL/GenBank/DDBJ databases">
        <authorList>
            <person name="Buell R."/>
            <person name="Hamilton J."/>
            <person name="Hostetler J."/>
        </authorList>
    </citation>
    <scope>NUCLEOTIDE SEQUENCE [LARGE SCALE GENOMIC DNA]</scope>
    <source>
        <strain evidence="3">DAOM:BR144</strain>
    </source>
</reference>
<keyword evidence="1" id="KW-1133">Transmembrane helix</keyword>
<feature type="transmembrane region" description="Helical" evidence="1">
    <location>
        <begin position="233"/>
        <end position="259"/>
    </location>
</feature>
<evidence type="ECO:0000313" key="2">
    <source>
        <dbReference type="EnsemblProtists" id="PYU1_T002782"/>
    </source>
</evidence>
<reference evidence="3" key="1">
    <citation type="journal article" date="2010" name="Genome Biol.">
        <title>Genome sequence of the necrotrophic plant pathogen Pythium ultimum reveals original pathogenicity mechanisms and effector repertoire.</title>
        <authorList>
            <person name="Levesque C.A."/>
            <person name="Brouwer H."/>
            <person name="Cano L."/>
            <person name="Hamilton J.P."/>
            <person name="Holt C."/>
            <person name="Huitema E."/>
            <person name="Raffaele S."/>
            <person name="Robideau G.P."/>
            <person name="Thines M."/>
            <person name="Win J."/>
            <person name="Zerillo M.M."/>
            <person name="Beakes G.W."/>
            <person name="Boore J.L."/>
            <person name="Busam D."/>
            <person name="Dumas B."/>
            <person name="Ferriera S."/>
            <person name="Fuerstenberg S.I."/>
            <person name="Gachon C.M."/>
            <person name="Gaulin E."/>
            <person name="Govers F."/>
            <person name="Grenville-Briggs L."/>
            <person name="Horner N."/>
            <person name="Hostetler J."/>
            <person name="Jiang R.H."/>
            <person name="Johnson J."/>
            <person name="Krajaejun T."/>
            <person name="Lin H."/>
            <person name="Meijer H.J."/>
            <person name="Moore B."/>
            <person name="Morris P."/>
            <person name="Phuntmart V."/>
            <person name="Puiu D."/>
            <person name="Shetty J."/>
            <person name="Stajich J.E."/>
            <person name="Tripathy S."/>
            <person name="Wawra S."/>
            <person name="van West P."/>
            <person name="Whitty B.R."/>
            <person name="Coutinho P.M."/>
            <person name="Henrissat B."/>
            <person name="Martin F."/>
            <person name="Thomas P.D."/>
            <person name="Tyler B.M."/>
            <person name="De Vries R.P."/>
            <person name="Kamoun S."/>
            <person name="Yandell M."/>
            <person name="Tisserat N."/>
            <person name="Buell C.R."/>
        </authorList>
    </citation>
    <scope>NUCLEOTIDE SEQUENCE</scope>
    <source>
        <strain evidence="3">DAOM:BR144</strain>
    </source>
</reference>
<dbReference type="STRING" id="431595.K3WCU1"/>
<organism evidence="2 3">
    <name type="scientific">Globisporangium ultimum (strain ATCC 200006 / CBS 805.95 / DAOM BR144)</name>
    <name type="common">Pythium ultimum</name>
    <dbReference type="NCBI Taxonomy" id="431595"/>
    <lineage>
        <taxon>Eukaryota</taxon>
        <taxon>Sar</taxon>
        <taxon>Stramenopiles</taxon>
        <taxon>Oomycota</taxon>
        <taxon>Peronosporomycetes</taxon>
        <taxon>Pythiales</taxon>
        <taxon>Pythiaceae</taxon>
        <taxon>Globisporangium</taxon>
    </lineage>
</organism>
<dbReference type="VEuPathDB" id="FungiDB:PYU1_G002779"/>
<dbReference type="EnsemblProtists" id="PYU1_T002782">
    <property type="protein sequence ID" value="PYU1_T002782"/>
    <property type="gene ID" value="PYU1_G002779"/>
</dbReference>
<dbReference type="InParanoid" id="K3WCU1"/>
<dbReference type="EMBL" id="GL376628">
    <property type="status" value="NOT_ANNOTATED_CDS"/>
    <property type="molecule type" value="Genomic_DNA"/>
</dbReference>
<evidence type="ECO:0000313" key="3">
    <source>
        <dbReference type="Proteomes" id="UP000019132"/>
    </source>
</evidence>
<feature type="transmembrane region" description="Helical" evidence="1">
    <location>
        <begin position="410"/>
        <end position="429"/>
    </location>
</feature>
<feature type="transmembrane region" description="Helical" evidence="1">
    <location>
        <begin position="14"/>
        <end position="38"/>
    </location>
</feature>
<dbReference type="Proteomes" id="UP000019132">
    <property type="component" value="Unassembled WGS sequence"/>
</dbReference>
<keyword evidence="1" id="KW-0472">Membrane</keyword>
<dbReference type="HOGENOM" id="CLU_010354_5_1_1"/>
<accession>K3WCU1</accession>